<dbReference type="Gene3D" id="2.130.10.10">
    <property type="entry name" value="YVTN repeat-like/Quinoprotein amine dehydrogenase"/>
    <property type="match status" value="2"/>
</dbReference>
<feature type="compositionally biased region" description="Basic residues" evidence="5">
    <location>
        <begin position="381"/>
        <end position="391"/>
    </location>
</feature>
<reference evidence="6 7" key="1">
    <citation type="journal article" date="2023" name="Insect Mol. Biol.">
        <title>Genome sequencing provides insights into the evolution of gene families encoding plant cell wall-degrading enzymes in longhorned beetles.</title>
        <authorList>
            <person name="Shin N.R."/>
            <person name="Okamura Y."/>
            <person name="Kirsch R."/>
            <person name="Pauchet Y."/>
        </authorList>
    </citation>
    <scope>NUCLEOTIDE SEQUENCE [LARGE SCALE GENOMIC DNA]</scope>
    <source>
        <strain evidence="6">EAD_L_NR</strain>
    </source>
</reference>
<dbReference type="InterPro" id="IPR015943">
    <property type="entry name" value="WD40/YVTN_repeat-like_dom_sf"/>
</dbReference>
<feature type="repeat" description="WD" evidence="4">
    <location>
        <begin position="119"/>
        <end position="160"/>
    </location>
</feature>
<dbReference type="PROSITE" id="PS50082">
    <property type="entry name" value="WD_REPEATS_2"/>
    <property type="match status" value="3"/>
</dbReference>
<gene>
    <name evidence="6" type="ORF">NQ315_001236</name>
</gene>
<feature type="region of interest" description="Disordered" evidence="5">
    <location>
        <begin position="342"/>
        <end position="391"/>
    </location>
</feature>
<dbReference type="SUPFAM" id="SSF50978">
    <property type="entry name" value="WD40 repeat-like"/>
    <property type="match status" value="1"/>
</dbReference>
<sequence>MKTPKFEIIAGTYEQFLLGFPFVSKQAELVQSFAVHGHSSSIRCVATSDKYLASGGADDRIIVYDLNTRKEHCILNQHEATINCLQFTSDSSHLLSGSSDGELCIVRAGSWQLEKKWAKAHQGASILDIAVHPSGKLALTLGSDRSLRTWNLIKGRQAYIINLNSKSKDAKSLERIIWAEDGVRFILAGGKYTEIWSIETGGLLQAIEHHEKVTSCLWMSEDVLLVGYEDGQIASVNINESSKELRKAHEARVKALGKYSKWIVSASSNGEIKVWNKRLNELAKHETECRITCFAIVSSNLKIKEEADEDALEAADELAEKEPVRKSTVIVEVENSDEEVSFGNVVKSESSGDGLKGKRKKKKRKAGSNEVETGSKDSKVKRDKKRKRSSV</sequence>
<evidence type="ECO:0000256" key="3">
    <source>
        <dbReference type="ARBA" id="ARBA00045213"/>
    </source>
</evidence>
<dbReference type="PANTHER" id="PTHR44675:SF1">
    <property type="entry name" value="P21-ACTIVATED PROTEIN KINASE-INTERACTING PROTEIN 1"/>
    <property type="match status" value="1"/>
</dbReference>
<dbReference type="AlphaFoldDB" id="A0AAV8WFZ1"/>
<dbReference type="Pfam" id="PF00400">
    <property type="entry name" value="WD40"/>
    <property type="match status" value="4"/>
</dbReference>
<dbReference type="PROSITE" id="PS00678">
    <property type="entry name" value="WD_REPEATS_1"/>
    <property type="match status" value="1"/>
</dbReference>
<dbReference type="InterPro" id="IPR051959">
    <property type="entry name" value="PAK1-Kinase_Regulator"/>
</dbReference>
<comment type="function">
    <text evidence="3">Negatively regulates the PAK1 kinase. PAK1 is a member of the PAK kinase family, which has been shown to play a positive role in the regulation of signaling pathways involving MAPK8 and RELA. PAK1 exists as an inactive homodimer, which is activated by binding of small GTPases such as CDC42 to an N-terminal regulatory domain. PAK1IP1 also binds to the N-terminus of PAK1, and inhibits the specific activation of PAK1 by CDC42. May be involved in ribosomal large subunit assembly.</text>
</comment>
<feature type="repeat" description="WD" evidence="4">
    <location>
        <begin position="35"/>
        <end position="68"/>
    </location>
</feature>
<proteinExistence type="predicted"/>
<feature type="repeat" description="WD" evidence="4">
    <location>
        <begin position="75"/>
        <end position="103"/>
    </location>
</feature>
<keyword evidence="2" id="KW-0677">Repeat</keyword>
<name>A0AAV8WFZ1_9CUCU</name>
<dbReference type="PANTHER" id="PTHR44675">
    <property type="entry name" value="PAK1 INTERACTING PROTEIN 1"/>
    <property type="match status" value="1"/>
</dbReference>
<protein>
    <recommendedName>
        <fullName evidence="8">P21-activated protein kinase-interacting protein 1-like</fullName>
    </recommendedName>
</protein>
<organism evidence="6 7">
    <name type="scientific">Exocentrus adspersus</name>
    <dbReference type="NCBI Taxonomy" id="1586481"/>
    <lineage>
        <taxon>Eukaryota</taxon>
        <taxon>Metazoa</taxon>
        <taxon>Ecdysozoa</taxon>
        <taxon>Arthropoda</taxon>
        <taxon>Hexapoda</taxon>
        <taxon>Insecta</taxon>
        <taxon>Pterygota</taxon>
        <taxon>Neoptera</taxon>
        <taxon>Endopterygota</taxon>
        <taxon>Coleoptera</taxon>
        <taxon>Polyphaga</taxon>
        <taxon>Cucujiformia</taxon>
        <taxon>Chrysomeloidea</taxon>
        <taxon>Cerambycidae</taxon>
        <taxon>Lamiinae</taxon>
        <taxon>Acanthocinini</taxon>
        <taxon>Exocentrus</taxon>
    </lineage>
</organism>
<dbReference type="InterPro" id="IPR036322">
    <property type="entry name" value="WD40_repeat_dom_sf"/>
</dbReference>
<keyword evidence="7" id="KW-1185">Reference proteome</keyword>
<evidence type="ECO:0008006" key="8">
    <source>
        <dbReference type="Google" id="ProtNLM"/>
    </source>
</evidence>
<evidence type="ECO:0000256" key="1">
    <source>
        <dbReference type="ARBA" id="ARBA00022574"/>
    </source>
</evidence>
<dbReference type="EMBL" id="JANEYG010000002">
    <property type="protein sequence ID" value="KAJ8925065.1"/>
    <property type="molecule type" value="Genomic_DNA"/>
</dbReference>
<dbReference type="SMART" id="SM00320">
    <property type="entry name" value="WD40"/>
    <property type="match status" value="5"/>
</dbReference>
<evidence type="ECO:0000256" key="5">
    <source>
        <dbReference type="SAM" id="MobiDB-lite"/>
    </source>
</evidence>
<dbReference type="InterPro" id="IPR001680">
    <property type="entry name" value="WD40_rpt"/>
</dbReference>
<dbReference type="InterPro" id="IPR019775">
    <property type="entry name" value="WD40_repeat_CS"/>
</dbReference>
<evidence type="ECO:0000313" key="6">
    <source>
        <dbReference type="EMBL" id="KAJ8925065.1"/>
    </source>
</evidence>
<comment type="caution">
    <text evidence="6">The sequence shown here is derived from an EMBL/GenBank/DDBJ whole genome shotgun (WGS) entry which is preliminary data.</text>
</comment>
<accession>A0AAV8WFZ1</accession>
<evidence type="ECO:0000256" key="2">
    <source>
        <dbReference type="ARBA" id="ARBA00022737"/>
    </source>
</evidence>
<evidence type="ECO:0000313" key="7">
    <source>
        <dbReference type="Proteomes" id="UP001159042"/>
    </source>
</evidence>
<feature type="compositionally biased region" description="Basic residues" evidence="5">
    <location>
        <begin position="357"/>
        <end position="366"/>
    </location>
</feature>
<evidence type="ECO:0000256" key="4">
    <source>
        <dbReference type="PROSITE-ProRule" id="PRU00221"/>
    </source>
</evidence>
<keyword evidence="1 4" id="KW-0853">WD repeat</keyword>
<dbReference type="Proteomes" id="UP001159042">
    <property type="component" value="Unassembled WGS sequence"/>
</dbReference>